<evidence type="ECO:0000256" key="5">
    <source>
        <dbReference type="SAM" id="MobiDB-lite"/>
    </source>
</evidence>
<dbReference type="PANTHER" id="PTHR23193:SF23">
    <property type="entry name" value="NUCLEAR PORE COMPLEX PROTEIN NUP153"/>
    <property type="match status" value="1"/>
</dbReference>
<evidence type="ECO:0000256" key="1">
    <source>
        <dbReference type="ARBA" id="ARBA00004123"/>
    </source>
</evidence>
<feature type="compositionally biased region" description="Polar residues" evidence="5">
    <location>
        <begin position="1107"/>
        <end position="1123"/>
    </location>
</feature>
<feature type="compositionally biased region" description="Low complexity" evidence="5">
    <location>
        <begin position="481"/>
        <end position="493"/>
    </location>
</feature>
<feature type="region of interest" description="Disordered" evidence="5">
    <location>
        <begin position="628"/>
        <end position="1133"/>
    </location>
</feature>
<comment type="caution">
    <text evidence="7">The sequence shown here is derived from an EMBL/GenBank/DDBJ whole genome shotgun (WGS) entry which is preliminary data.</text>
</comment>
<evidence type="ECO:0000259" key="6">
    <source>
        <dbReference type="Pfam" id="PF16755"/>
    </source>
</evidence>
<feature type="compositionally biased region" description="Basic and acidic residues" evidence="5">
    <location>
        <begin position="1465"/>
        <end position="1475"/>
    </location>
</feature>
<dbReference type="GO" id="GO:0006405">
    <property type="term" value="P:RNA export from nucleus"/>
    <property type="evidence" value="ECO:0007669"/>
    <property type="project" value="TreeGrafter"/>
</dbReference>
<feature type="compositionally biased region" description="Polar residues" evidence="5">
    <location>
        <begin position="947"/>
        <end position="963"/>
    </location>
</feature>
<evidence type="ECO:0000256" key="3">
    <source>
        <dbReference type="ARBA" id="ARBA00023242"/>
    </source>
</evidence>
<evidence type="ECO:0000313" key="8">
    <source>
        <dbReference type="Proteomes" id="UP000317257"/>
    </source>
</evidence>
<feature type="region of interest" description="Disordered" evidence="5">
    <location>
        <begin position="481"/>
        <end position="510"/>
    </location>
</feature>
<name>A0A5C6GKK5_METRR</name>
<dbReference type="GO" id="GO:0017056">
    <property type="term" value="F:structural constituent of nuclear pore"/>
    <property type="evidence" value="ECO:0007669"/>
    <property type="project" value="TreeGrafter"/>
</dbReference>
<keyword evidence="4" id="KW-0175">Coiled coil</keyword>
<feature type="compositionally biased region" description="Low complexity" evidence="5">
    <location>
        <begin position="756"/>
        <end position="769"/>
    </location>
</feature>
<dbReference type="EMBL" id="SBHS01000004">
    <property type="protein sequence ID" value="TWU77167.1"/>
    <property type="molecule type" value="Genomic_DNA"/>
</dbReference>
<feature type="coiled-coil region" evidence="4">
    <location>
        <begin position="1270"/>
        <end position="1300"/>
    </location>
</feature>
<dbReference type="FunFam" id="2.130.10.10:FF:000645">
    <property type="entry name" value="Putative nuclear pore complex subunit Nup159"/>
    <property type="match status" value="1"/>
</dbReference>
<dbReference type="PANTHER" id="PTHR23193">
    <property type="entry name" value="NUCLEAR PORE COMPLEX PROTEIN NUP"/>
    <property type="match status" value="1"/>
</dbReference>
<feature type="region of interest" description="Disordered" evidence="5">
    <location>
        <begin position="1447"/>
        <end position="1476"/>
    </location>
</feature>
<evidence type="ECO:0000256" key="4">
    <source>
        <dbReference type="SAM" id="Coils"/>
    </source>
</evidence>
<feature type="compositionally biased region" description="Polar residues" evidence="5">
    <location>
        <begin position="499"/>
        <end position="510"/>
    </location>
</feature>
<accession>A0A5C6GKK5</accession>
<feature type="compositionally biased region" description="Low complexity" evidence="5">
    <location>
        <begin position="593"/>
        <end position="608"/>
    </location>
</feature>
<feature type="compositionally biased region" description="Acidic residues" evidence="5">
    <location>
        <begin position="734"/>
        <end position="743"/>
    </location>
</feature>
<organism evidence="7 8">
    <name type="scientific">Metarhizium rileyi (strain RCEF 4871)</name>
    <name type="common">Nomuraea rileyi</name>
    <dbReference type="NCBI Taxonomy" id="1649241"/>
    <lineage>
        <taxon>Eukaryota</taxon>
        <taxon>Fungi</taxon>
        <taxon>Dikarya</taxon>
        <taxon>Ascomycota</taxon>
        <taxon>Pezizomycotina</taxon>
        <taxon>Sordariomycetes</taxon>
        <taxon>Hypocreomycetidae</taxon>
        <taxon>Hypocreales</taxon>
        <taxon>Clavicipitaceae</taxon>
        <taxon>Metarhizium</taxon>
    </lineage>
</organism>
<dbReference type="GO" id="GO:0005643">
    <property type="term" value="C:nuclear pore"/>
    <property type="evidence" value="ECO:0007669"/>
    <property type="project" value="TreeGrafter"/>
</dbReference>
<dbReference type="Proteomes" id="UP000317257">
    <property type="component" value="Unassembled WGS sequence"/>
</dbReference>
<feature type="compositionally biased region" description="Polar residues" evidence="5">
    <location>
        <begin position="865"/>
        <end position="878"/>
    </location>
</feature>
<reference evidence="8" key="1">
    <citation type="submission" date="2018-12" db="EMBL/GenBank/DDBJ databases">
        <title>The complete genome of Metarhizium rileyi, a key fungal pathogen of Lepidoptera.</title>
        <authorList>
            <person name="Binneck E."/>
            <person name="Lastra C.C.L."/>
            <person name="Sosa-Gomez D.R."/>
        </authorList>
    </citation>
    <scope>NUCLEOTIDE SEQUENCE [LARGE SCALE GENOMIC DNA]</scope>
    <source>
        <strain evidence="8">Cep018-CH2</strain>
    </source>
</reference>
<feature type="compositionally biased region" description="Low complexity" evidence="5">
    <location>
        <begin position="879"/>
        <end position="890"/>
    </location>
</feature>
<dbReference type="GO" id="GO:0008139">
    <property type="term" value="F:nuclear localization sequence binding"/>
    <property type="evidence" value="ECO:0007669"/>
    <property type="project" value="TreeGrafter"/>
</dbReference>
<evidence type="ECO:0000313" key="7">
    <source>
        <dbReference type="EMBL" id="TWU77167.1"/>
    </source>
</evidence>
<feature type="region of interest" description="Disordered" evidence="5">
    <location>
        <begin position="525"/>
        <end position="608"/>
    </location>
</feature>
<comment type="subcellular location">
    <subcellularLocation>
        <location evidence="1">Nucleus</location>
    </subcellularLocation>
</comment>
<dbReference type="Pfam" id="PF16755">
    <property type="entry name" value="Beta-prop_NUP159_NUP214"/>
    <property type="match status" value="1"/>
</dbReference>
<evidence type="ECO:0000256" key="2">
    <source>
        <dbReference type="ARBA" id="ARBA00022448"/>
    </source>
</evidence>
<feature type="region of interest" description="Disordered" evidence="5">
    <location>
        <begin position="454"/>
        <end position="473"/>
    </location>
</feature>
<proteinExistence type="predicted"/>
<feature type="compositionally biased region" description="Basic and acidic residues" evidence="5">
    <location>
        <begin position="684"/>
        <end position="697"/>
    </location>
</feature>
<feature type="compositionally biased region" description="Polar residues" evidence="5">
    <location>
        <begin position="900"/>
        <end position="917"/>
    </location>
</feature>
<gene>
    <name evidence="7" type="ORF">ED733_008487</name>
</gene>
<dbReference type="GO" id="GO:0006606">
    <property type="term" value="P:protein import into nucleus"/>
    <property type="evidence" value="ECO:0007669"/>
    <property type="project" value="TreeGrafter"/>
</dbReference>
<sequence length="1504" mass="158710">MSFGFGSTANALGGAAGTGGASVGPDLETIQTEALGFLPLAGDAKVRLTSPWSSPAQTSSLLSIASRKGLVAAAGPEHVTIATTESVRKAFGSPKEGDSEFRAFEPQLKIPMPMRISHLAFTADENHLVLSAESGGGLAVYEVQSLLQGSSASVFELPTNGESLRHLAPNPTAEKSELCAVVTSNGNLYMANFKERKLSTPLKTQVSCLSWSAKGKQLCAGMADGSIFQMTPEGEGKGNITKPPNLGECHVSSLTWLENNLFLTIHSTTNQSPPSSIYHIINRQSSSSFTFQRLTDPVEPFRAEKPPHHTILRLRDFLDLQDLLIVSSTASTEVGILTRSKIPLANNKPAESITRVFTTTEFLEDTRRPTLPMTESMDDSVAIGAALDLSSKESVYKPIPSDEELDKSSGPLPGFWVLTHEGVLCSWWLVYNEAVKKGQNYPGLAMMDHTAASAPTSTPAASAPTSTPAASASASSPFAAASSTPFGSSTTPTVAPAFGSSSQLGQKTSPWGMSTAAAAASTGGATFGSSTFGSSPSGTSSAFGKNSPLGFGQSSQLGMRTSPWASGPGSQSAFGQPGFSSFANGGNNQSPFNSAASTSNTPNAAPPAITSGSGFSAFSSQGGFSSLSGNNSSSGGFGSGSTFGASTFGTPAKPNASTDTAFPAKQDKPLANPFAASTPFKLESSFKPDPLQKDSNEKPSAASGGSMFGNAFGSALGDAAAGKPSETALSTKDEDMDTAETTEETPQSKPRSIFASEQSQESTTPTTTPGPSRFSFAASSTPGTSLFGQATKTETPSSGLFGTAKEKPQPGGFSLFPGSSKATDSPAPEPKVKTEEQNDFPLPPDATSRATYPLGDSSSSSAASNRSQLFVSTATPLKTASTLSSSDSTTPKASLKTADASLSSEFLTTVQRTQPASTPDVARAAKSVENPTVVEEAPLPPDFTRKPPTQTSLLADSAKTVTTAKGDDAPAAGSFVQPNAFAKKSPSIPSLPADEDESDLGEDDVSEGSGVDVAKDLSPSTSGLNITPGFTPQSSFGGVAGTTPATIRPEERARPLFGEISRNAPLFPKPSQASPRSPSPIRGAVPQRVLRSDATRSVSAPGMASQILGSRQSQYTAGSSIISSREKQLQSEDPFMLQHRRIRERQEAEETQPLVDEEDEEMQKVLSSEVEGTLQLDEFIAHSNVAPPAKESVPSQVEAVYRDINSMIDTLGLNTRAVKAFTKGHTEHAREDGRSKHDLEIPDDWVLCEIDELGDVLDNELQADLEEGRVQNLDAKLSACQDLLRDMQRLRAKQEDLKRVIMTRMDPEQAEQARTLPLSAEQATQQNELRREFTNFTRLLAEVEEALTLLKTRVAAESSSSGRANANVPTVEAIMRTISKMTSMAEKRSGDIDVLETQLRKMKLGSRSREASPMVTPQARKSIMMSPDATPSRNFRHSLTMSSSVMSLNAGMKGTPPRKKLSGFSKDEKSELMEKKARRQAVLSKLKSSVEKRGVNVWNMEDIE</sequence>
<feature type="compositionally biased region" description="Polar residues" evidence="5">
    <location>
        <begin position="777"/>
        <end position="800"/>
    </location>
</feature>
<feature type="compositionally biased region" description="Polar residues" evidence="5">
    <location>
        <begin position="568"/>
        <end position="592"/>
    </location>
</feature>
<keyword evidence="2" id="KW-0813">Transport</keyword>
<dbReference type="InterPro" id="IPR026054">
    <property type="entry name" value="Nucleoporin"/>
</dbReference>
<protein>
    <recommendedName>
        <fullName evidence="6">Nucleoporin Nup159/Nup146 N-terminal domain-containing protein</fullName>
    </recommendedName>
</protein>
<dbReference type="InterPro" id="IPR039462">
    <property type="entry name" value="Nup159/Nup146_N"/>
</dbReference>
<keyword evidence="3" id="KW-0539">Nucleus</keyword>
<dbReference type="InterPro" id="IPR015943">
    <property type="entry name" value="WD40/YVTN_repeat-like_dom_sf"/>
</dbReference>
<feature type="compositionally biased region" description="Low complexity" evidence="5">
    <location>
        <begin position="525"/>
        <end position="544"/>
    </location>
</feature>
<dbReference type="Gene3D" id="2.130.10.10">
    <property type="entry name" value="YVTN repeat-like/Quinoprotein amine dehydrogenase"/>
    <property type="match status" value="1"/>
</dbReference>
<feature type="compositionally biased region" description="Polar residues" evidence="5">
    <location>
        <begin position="1018"/>
        <end position="1036"/>
    </location>
</feature>
<feature type="compositionally biased region" description="Acidic residues" evidence="5">
    <location>
        <begin position="993"/>
        <end position="1006"/>
    </location>
</feature>
<feature type="domain" description="Nucleoporin Nup159/Nup146 N-terminal" evidence="6">
    <location>
        <begin position="55"/>
        <end position="424"/>
    </location>
</feature>
<dbReference type="SUPFAM" id="SSF117289">
    <property type="entry name" value="Nucleoporin domain"/>
    <property type="match status" value="1"/>
</dbReference>